<feature type="transmembrane region" description="Helical" evidence="1">
    <location>
        <begin position="101"/>
        <end position="124"/>
    </location>
</feature>
<dbReference type="InterPro" id="IPR022051">
    <property type="entry name" value="DUF3611"/>
</dbReference>
<dbReference type="Pfam" id="PF12263">
    <property type="entry name" value="DUF3611"/>
    <property type="match status" value="1"/>
</dbReference>
<dbReference type="EMBL" id="CP053586">
    <property type="protein sequence ID" value="WNZ25381.1"/>
    <property type="molecule type" value="Genomic_DNA"/>
</dbReference>
<feature type="transmembrane region" description="Helical" evidence="1">
    <location>
        <begin position="166"/>
        <end position="190"/>
    </location>
</feature>
<keyword evidence="1" id="KW-0472">Membrane</keyword>
<accession>A0AA97AJX0</accession>
<dbReference type="PANTHER" id="PTHR34548:SF2">
    <property type="entry name" value="PROTEIN TIC 21, CHLOROPLASTIC"/>
    <property type="match status" value="1"/>
</dbReference>
<evidence type="ECO:0000313" key="2">
    <source>
        <dbReference type="EMBL" id="WNZ25381.1"/>
    </source>
</evidence>
<protein>
    <submittedName>
        <fullName evidence="2">DUF3611 family protein</fullName>
    </submittedName>
</protein>
<dbReference type="PANTHER" id="PTHR34548">
    <property type="entry name" value="PROTEIN TIC 21, CHLOROPLASTIC"/>
    <property type="match status" value="1"/>
</dbReference>
<name>A0AA97AJX0_9CYAN</name>
<sequence length="200" mass="21635">MFDFLKPESARSTPQQVARSLRWLGWAGFWLQALLGFIPILVVLTSVLARTAQPMTMLSLGVWLAILCLIVLLFSIYWCFRYTRLASRLEDRDLRPAKAQVIRDLKLGLVANIGIMAIAVVIALSRVGALTLKMLTLPQGATVVAPNQIGTTLGAAGTLITPSNMIAIHAMISAIAAGLVGTIVSLLLLYQVGQQRVPQS</sequence>
<feature type="transmembrane region" description="Helical" evidence="1">
    <location>
        <begin position="21"/>
        <end position="48"/>
    </location>
</feature>
<proteinExistence type="predicted"/>
<feature type="transmembrane region" description="Helical" evidence="1">
    <location>
        <begin position="60"/>
        <end position="80"/>
    </location>
</feature>
<reference evidence="2" key="1">
    <citation type="submission" date="2020-05" db="EMBL/GenBank/DDBJ databases">
        <authorList>
            <person name="Zhu T."/>
            <person name="Keshari N."/>
            <person name="Lu X."/>
        </authorList>
    </citation>
    <scope>NUCLEOTIDE SEQUENCE</scope>
    <source>
        <strain evidence="2">NK1-12</strain>
    </source>
</reference>
<dbReference type="AlphaFoldDB" id="A0AA97AJX0"/>
<keyword evidence="1" id="KW-1133">Transmembrane helix</keyword>
<organism evidence="2">
    <name type="scientific">Leptolyngbya sp. NK1-12</name>
    <dbReference type="NCBI Taxonomy" id="2547451"/>
    <lineage>
        <taxon>Bacteria</taxon>
        <taxon>Bacillati</taxon>
        <taxon>Cyanobacteriota</taxon>
        <taxon>Cyanophyceae</taxon>
        <taxon>Leptolyngbyales</taxon>
        <taxon>Leptolyngbyaceae</taxon>
        <taxon>Leptolyngbya group</taxon>
        <taxon>Leptolyngbya</taxon>
    </lineage>
</organism>
<gene>
    <name evidence="2" type="ORF">HJG54_22690</name>
</gene>
<evidence type="ECO:0000256" key="1">
    <source>
        <dbReference type="SAM" id="Phobius"/>
    </source>
</evidence>
<keyword evidence="1" id="KW-0812">Transmembrane</keyword>
<dbReference type="RefSeq" id="WP_316431523.1">
    <property type="nucleotide sequence ID" value="NZ_CP053586.1"/>
</dbReference>